<name>A0A2V0NXM3_9CHLO</name>
<dbReference type="OrthoDB" id="545569at2759"/>
<feature type="region of interest" description="Disordered" evidence="1">
    <location>
        <begin position="942"/>
        <end position="995"/>
    </location>
</feature>
<feature type="region of interest" description="Disordered" evidence="1">
    <location>
        <begin position="587"/>
        <end position="647"/>
    </location>
</feature>
<feature type="compositionally biased region" description="Gly residues" evidence="1">
    <location>
        <begin position="629"/>
        <end position="642"/>
    </location>
</feature>
<feature type="compositionally biased region" description="Low complexity" evidence="1">
    <location>
        <begin position="785"/>
        <end position="794"/>
    </location>
</feature>
<feature type="compositionally biased region" description="Polar residues" evidence="1">
    <location>
        <begin position="942"/>
        <end position="954"/>
    </location>
</feature>
<comment type="caution">
    <text evidence="2">The sequence shown here is derived from an EMBL/GenBank/DDBJ whole genome shotgun (WGS) entry which is preliminary data.</text>
</comment>
<evidence type="ECO:0000313" key="3">
    <source>
        <dbReference type="Proteomes" id="UP000247498"/>
    </source>
</evidence>
<organism evidence="2 3">
    <name type="scientific">Raphidocelis subcapitata</name>
    <dbReference type="NCBI Taxonomy" id="307507"/>
    <lineage>
        <taxon>Eukaryota</taxon>
        <taxon>Viridiplantae</taxon>
        <taxon>Chlorophyta</taxon>
        <taxon>core chlorophytes</taxon>
        <taxon>Chlorophyceae</taxon>
        <taxon>CS clade</taxon>
        <taxon>Sphaeropleales</taxon>
        <taxon>Selenastraceae</taxon>
        <taxon>Raphidocelis</taxon>
    </lineage>
</organism>
<feature type="region of interest" description="Disordered" evidence="1">
    <location>
        <begin position="1077"/>
        <end position="1097"/>
    </location>
</feature>
<dbReference type="STRING" id="307507.A0A2V0NXM3"/>
<feature type="compositionally biased region" description="Low complexity" evidence="1">
    <location>
        <begin position="596"/>
        <end position="612"/>
    </location>
</feature>
<dbReference type="Proteomes" id="UP000247498">
    <property type="component" value="Unassembled WGS sequence"/>
</dbReference>
<dbReference type="InParanoid" id="A0A2V0NXM3"/>
<reference evidence="2 3" key="1">
    <citation type="journal article" date="2018" name="Sci. Rep.">
        <title>Raphidocelis subcapitata (=Pseudokirchneriella subcapitata) provides an insight into genome evolution and environmental adaptations in the Sphaeropleales.</title>
        <authorList>
            <person name="Suzuki S."/>
            <person name="Yamaguchi H."/>
            <person name="Nakajima N."/>
            <person name="Kawachi M."/>
        </authorList>
    </citation>
    <scope>NUCLEOTIDE SEQUENCE [LARGE SCALE GENOMIC DNA]</scope>
    <source>
        <strain evidence="2 3">NIES-35</strain>
    </source>
</reference>
<evidence type="ECO:0000313" key="2">
    <source>
        <dbReference type="EMBL" id="GBF89575.1"/>
    </source>
</evidence>
<proteinExistence type="predicted"/>
<keyword evidence="3" id="KW-1185">Reference proteome</keyword>
<evidence type="ECO:0000256" key="1">
    <source>
        <dbReference type="SAM" id="MobiDB-lite"/>
    </source>
</evidence>
<dbReference type="EMBL" id="BDRX01000011">
    <property type="protein sequence ID" value="GBF89575.1"/>
    <property type="molecule type" value="Genomic_DNA"/>
</dbReference>
<gene>
    <name evidence="2" type="ORF">Rsub_02293</name>
</gene>
<feature type="region of interest" description="Disordered" evidence="1">
    <location>
        <begin position="775"/>
        <end position="794"/>
    </location>
</feature>
<protein>
    <submittedName>
        <fullName evidence="2">Uncharacterized protein</fullName>
    </submittedName>
</protein>
<dbReference type="AlphaFoldDB" id="A0A2V0NXM3"/>
<accession>A0A2V0NXM3</accession>
<sequence length="1097" mass="111473">MSGGTPGRGLLVPSVPMELMGVPRETLQAFLVSYSRALLDELSLSSAAVPDSRLRAAVSAVAGRALAHAPPGAAAAAAGPPLGAAPGAQQAIDAQQQLAATQQQLAAVQQLQAAQQLQFQAAAVQQLQLAAAVQAQAQLVSGGSVAPFDVRLEWKHSCLNWGCLLDDCQLCRNNALKVCDDSSVFDVQYWVRDDGKGGQLVRAKCGADVYVQAIDRASNMPVFLPDVRIKLYVVNGSSASAPSLHEPVEALLSDDDGHLLFSVAGTGPEEDGGVPLDTTQDDRLGPVAHIPEFQFLNKNSKFRSGGRSYKAFRLLARASRRDPLTGADLVVAQAESEPFKVTTKKGYDGCRKAEYLNAREIITDKTFANLGETTINNLKTTFVGVDTVADLLGLVERAGADPRLEASLREVLNMSRDAVKWRNLTRILHERVVWDDATPRLWLLPGAPRPLGLVFPAHKGQADFGAPAGIVTTFPPVGAPAAAAPLSDDLQLYCGREIEQLTQLAAQSWRLPRHPGWRLAGDQLDWQPSSPEAVTGAYSEALGGGDPSTQMMQALLLSSPSLGAAHGLPSLQVGGLAPAAPAGVGGGAAGGGGGTAPMSVSGTTGAADAATASGGGVSHTAQSGEHSGSRGGTGRRGSGGGAVAARASSSGADLTSAKGGAHASLAAAQMGIAALGATGIGGAGRAASGGAAAAAAAAVAAAGVPPPMVVPVMQRPMLGAGGPGPVLAGLPVWEKAAVLQQAIREGWPHQQLQMVLASLTDEEIAAIRSVHQQQMASAAQRRGEPPGAAPGDAAAAAMDALIRDAGGGGGGGAAPLRPGGESIDADAIIEAAALEAVAAANDAGQLASARRALAEMRSGSRGARGGGGCAGDDDRAAFSIDDLRDLRGHLLGEGGLSAAIGSPPMLGALPSGLDRSFDSLSLPSIHDQDGWTDLLRDLRKVSSTSARSNPSFNATDWIPDSLGASEEDGNGGGDGGGDDGADAAPAGRAKRERSSAFAMRAHQQAMLQAMANNDSFSRDTLRTMVDKEHTASFGRHMPHLRVGSTTKDAATRAAGLAARIAPDATDTAAAAAAAVAAAGPGEAPAWRSRGRASLDQA</sequence>